<evidence type="ECO:0000313" key="1">
    <source>
        <dbReference type="EMBL" id="KAJ7745857.1"/>
    </source>
</evidence>
<evidence type="ECO:0000313" key="2">
    <source>
        <dbReference type="Proteomes" id="UP001215280"/>
    </source>
</evidence>
<sequence length="130" mass="15119">AFKLKLVLKMPRTAYNQMVYSFQHKMELSSEGVMLHRIAILAKIEPTWYYCCLNSCAAYTGEFSELSHCPYCKEPCLSPAGKPRCMLGYLPFIPRLQGFFQNPKTIQHLLYRYNYIHVPDTISDIFDGEH</sequence>
<organism evidence="1 2">
    <name type="scientific">Mycena maculata</name>
    <dbReference type="NCBI Taxonomy" id="230809"/>
    <lineage>
        <taxon>Eukaryota</taxon>
        <taxon>Fungi</taxon>
        <taxon>Dikarya</taxon>
        <taxon>Basidiomycota</taxon>
        <taxon>Agaricomycotina</taxon>
        <taxon>Agaricomycetes</taxon>
        <taxon>Agaricomycetidae</taxon>
        <taxon>Agaricales</taxon>
        <taxon>Marasmiineae</taxon>
        <taxon>Mycenaceae</taxon>
        <taxon>Mycena</taxon>
    </lineage>
</organism>
<gene>
    <name evidence="1" type="ORF">DFH07DRAFT_748769</name>
</gene>
<accession>A0AAD7ILZ2</accession>
<protein>
    <submittedName>
        <fullName evidence="1">Uncharacterized protein</fullName>
    </submittedName>
</protein>
<reference evidence="1" key="1">
    <citation type="submission" date="2023-03" db="EMBL/GenBank/DDBJ databases">
        <title>Massive genome expansion in bonnet fungi (Mycena s.s.) driven by repeated elements and novel gene families across ecological guilds.</title>
        <authorList>
            <consortium name="Lawrence Berkeley National Laboratory"/>
            <person name="Harder C.B."/>
            <person name="Miyauchi S."/>
            <person name="Viragh M."/>
            <person name="Kuo A."/>
            <person name="Thoen E."/>
            <person name="Andreopoulos B."/>
            <person name="Lu D."/>
            <person name="Skrede I."/>
            <person name="Drula E."/>
            <person name="Henrissat B."/>
            <person name="Morin E."/>
            <person name="Kohler A."/>
            <person name="Barry K."/>
            <person name="LaButti K."/>
            <person name="Morin E."/>
            <person name="Salamov A."/>
            <person name="Lipzen A."/>
            <person name="Mereny Z."/>
            <person name="Hegedus B."/>
            <person name="Baldrian P."/>
            <person name="Stursova M."/>
            <person name="Weitz H."/>
            <person name="Taylor A."/>
            <person name="Grigoriev I.V."/>
            <person name="Nagy L.G."/>
            <person name="Martin F."/>
            <person name="Kauserud H."/>
        </authorList>
    </citation>
    <scope>NUCLEOTIDE SEQUENCE</scope>
    <source>
        <strain evidence="1">CBHHK188m</strain>
    </source>
</reference>
<proteinExistence type="predicted"/>
<name>A0AAD7ILZ2_9AGAR</name>
<dbReference type="EMBL" id="JARJLG010000101">
    <property type="protein sequence ID" value="KAJ7745857.1"/>
    <property type="molecule type" value="Genomic_DNA"/>
</dbReference>
<keyword evidence="2" id="KW-1185">Reference proteome</keyword>
<feature type="non-terminal residue" evidence="1">
    <location>
        <position position="1"/>
    </location>
</feature>
<dbReference type="Proteomes" id="UP001215280">
    <property type="component" value="Unassembled WGS sequence"/>
</dbReference>
<comment type="caution">
    <text evidence="1">The sequence shown here is derived from an EMBL/GenBank/DDBJ whole genome shotgun (WGS) entry which is preliminary data.</text>
</comment>
<dbReference type="AlphaFoldDB" id="A0AAD7ILZ2"/>